<feature type="compositionally biased region" description="Basic and acidic residues" evidence="2">
    <location>
        <begin position="378"/>
        <end position="400"/>
    </location>
</feature>
<feature type="region of interest" description="Disordered" evidence="2">
    <location>
        <begin position="186"/>
        <end position="205"/>
    </location>
</feature>
<proteinExistence type="predicted"/>
<gene>
    <name evidence="3" type="ORF">M422DRAFT_253457</name>
</gene>
<feature type="region of interest" description="Disordered" evidence="2">
    <location>
        <begin position="353"/>
        <end position="528"/>
    </location>
</feature>
<name>A0A0C9UJL9_SPHS4</name>
<evidence type="ECO:0000256" key="1">
    <source>
        <dbReference type="ARBA" id="ARBA00004586"/>
    </source>
</evidence>
<feature type="compositionally biased region" description="Polar residues" evidence="2">
    <location>
        <begin position="353"/>
        <end position="364"/>
    </location>
</feature>
<reference evidence="3 4" key="1">
    <citation type="submission" date="2014-06" db="EMBL/GenBank/DDBJ databases">
        <title>Evolutionary Origins and Diversification of the Mycorrhizal Mutualists.</title>
        <authorList>
            <consortium name="DOE Joint Genome Institute"/>
            <consortium name="Mycorrhizal Genomics Consortium"/>
            <person name="Kohler A."/>
            <person name="Kuo A."/>
            <person name="Nagy L.G."/>
            <person name="Floudas D."/>
            <person name="Copeland A."/>
            <person name="Barry K.W."/>
            <person name="Cichocki N."/>
            <person name="Veneault-Fourrey C."/>
            <person name="LaButti K."/>
            <person name="Lindquist E.A."/>
            <person name="Lipzen A."/>
            <person name="Lundell T."/>
            <person name="Morin E."/>
            <person name="Murat C."/>
            <person name="Riley R."/>
            <person name="Ohm R."/>
            <person name="Sun H."/>
            <person name="Tunlid A."/>
            <person name="Henrissat B."/>
            <person name="Grigoriev I.V."/>
            <person name="Hibbett D.S."/>
            <person name="Martin F."/>
        </authorList>
    </citation>
    <scope>NUCLEOTIDE SEQUENCE [LARGE SCALE GENOMIC DNA]</scope>
    <source>
        <strain evidence="3 4">SS14</strain>
    </source>
</reference>
<evidence type="ECO:0000313" key="4">
    <source>
        <dbReference type="Proteomes" id="UP000054279"/>
    </source>
</evidence>
<dbReference type="GO" id="GO:0015914">
    <property type="term" value="P:phospholipid transport"/>
    <property type="evidence" value="ECO:0007669"/>
    <property type="project" value="TreeGrafter"/>
</dbReference>
<feature type="compositionally biased region" description="Basic and acidic residues" evidence="2">
    <location>
        <begin position="489"/>
        <end position="503"/>
    </location>
</feature>
<feature type="compositionally biased region" description="Low complexity" evidence="2">
    <location>
        <begin position="365"/>
        <end position="377"/>
    </location>
</feature>
<dbReference type="EMBL" id="KN837124">
    <property type="protein sequence ID" value="KIJ43253.1"/>
    <property type="molecule type" value="Genomic_DNA"/>
</dbReference>
<dbReference type="PANTHER" id="PTHR13466:SF19">
    <property type="entry name" value="NUCLEUS-VACUOLE JUNCTION PROTEIN 2"/>
    <property type="match status" value="1"/>
</dbReference>
<keyword evidence="4" id="KW-1185">Reference proteome</keyword>
<accession>A0A0C9UJL9</accession>
<organism evidence="3 4">
    <name type="scientific">Sphaerobolus stellatus (strain SS14)</name>
    <dbReference type="NCBI Taxonomy" id="990650"/>
    <lineage>
        <taxon>Eukaryota</taxon>
        <taxon>Fungi</taxon>
        <taxon>Dikarya</taxon>
        <taxon>Basidiomycota</taxon>
        <taxon>Agaricomycotina</taxon>
        <taxon>Agaricomycetes</taxon>
        <taxon>Phallomycetidae</taxon>
        <taxon>Geastrales</taxon>
        <taxon>Sphaerobolaceae</taxon>
        <taxon>Sphaerobolus</taxon>
    </lineage>
</organism>
<feature type="compositionally biased region" description="Basic and acidic residues" evidence="2">
    <location>
        <begin position="424"/>
        <end position="459"/>
    </location>
</feature>
<evidence type="ECO:0000256" key="2">
    <source>
        <dbReference type="SAM" id="MobiDB-lite"/>
    </source>
</evidence>
<comment type="subcellular location">
    <subcellularLocation>
        <location evidence="1">Endoplasmic reticulum membrane</location>
    </subcellularLocation>
</comment>
<dbReference type="AlphaFoldDB" id="A0A0C9UJL9"/>
<dbReference type="PANTHER" id="PTHR13466">
    <property type="entry name" value="TEX2 PROTEIN-RELATED"/>
    <property type="match status" value="1"/>
</dbReference>
<dbReference type="GO" id="GO:0005789">
    <property type="term" value="C:endoplasmic reticulum membrane"/>
    <property type="evidence" value="ECO:0007669"/>
    <property type="project" value="UniProtKB-SubCell"/>
</dbReference>
<dbReference type="HOGENOM" id="CLU_505435_0_0_1"/>
<dbReference type="GO" id="GO:0032865">
    <property type="term" value="C:ERMES complex"/>
    <property type="evidence" value="ECO:0007669"/>
    <property type="project" value="TreeGrafter"/>
</dbReference>
<dbReference type="GO" id="GO:0008289">
    <property type="term" value="F:lipid binding"/>
    <property type="evidence" value="ECO:0007669"/>
    <property type="project" value="TreeGrafter"/>
</dbReference>
<feature type="region of interest" description="Disordered" evidence="2">
    <location>
        <begin position="33"/>
        <end position="54"/>
    </location>
</feature>
<dbReference type="GO" id="GO:1990456">
    <property type="term" value="P:mitochondrion-endoplasmic reticulum membrane tethering"/>
    <property type="evidence" value="ECO:0007669"/>
    <property type="project" value="TreeGrafter"/>
</dbReference>
<dbReference type="Proteomes" id="UP000054279">
    <property type="component" value="Unassembled WGS sequence"/>
</dbReference>
<sequence>MSIVRGLLDSRGSNTWRIEDSYLAAVHLQAGDGDGSLVPQHSTPPPRDGELDPDPLAERHLFLGVKGTTTVEGWVIGRLMKKLLKVKPPEGEGQAIKKPPSNRTWDVMDIAIEHVVSDRQIRWGIVLSVIESKLKEIIQESVVLPYMDDGPFFDTTGREIRGGVFASVFAHPTTLSTTVTRTVTTLEKSTTRRRNDRKGHGNIRKRRTWFRKREDEVTARTLIDTSCVVGEVGGWQGWGFWVRLRCGVPSSGGPGFTLARPRRGRLVSLALPSALRFGLGSRQSSFRSLFCSSSAPSRTSSPPCTVSSRPSLVSCCPCSRFRSPGTLLAASTTLFVSRSLPFLSFSLRCSPLGSPTPSSVSQPATSTDTSSNASSSSKGKDKDKDRQRRRTLDVPRDRQVPRGSYGRRCGETARVQGGDAQVGRGRELGKGFEEEDKDGNKDKDGRDKDGKGGSGDKRDKRANKGGTDSERREDAWEGESWRGGMSRGSYRDVRREREHEREQNQSQSQDRTPRIDISSSRETAKDVDMHICVNGRSCR</sequence>
<feature type="compositionally biased region" description="Basic residues" evidence="2">
    <location>
        <begin position="191"/>
        <end position="205"/>
    </location>
</feature>
<evidence type="ECO:0000313" key="3">
    <source>
        <dbReference type="EMBL" id="KIJ43253.1"/>
    </source>
</evidence>
<dbReference type="OrthoDB" id="26740at2759"/>
<protein>
    <submittedName>
        <fullName evidence="3">Uncharacterized protein</fullName>
    </submittedName>
</protein>